<dbReference type="InterPro" id="IPR023210">
    <property type="entry name" value="NADP_OxRdtase_dom"/>
</dbReference>
<dbReference type="Gene3D" id="3.20.20.100">
    <property type="entry name" value="NADP-dependent oxidoreductase domain"/>
    <property type="match status" value="1"/>
</dbReference>
<dbReference type="CDD" id="cd19076">
    <property type="entry name" value="AKR_AKR13A_13D"/>
    <property type="match status" value="1"/>
</dbReference>
<proteinExistence type="predicted"/>
<sequence length="342" mass="37497">MRGLARYGQTEPFGLIESEEIVVQQRTLGQQGLTVSELGYGAMGLHLAYGPSDEQQGIAAIQKAHELGVTFFDTAELYGWGENEKAVGRAVAGFRDEIVIATKFGFTRDFGFDSRPEHIREVVDNSLRYLGVDTIDVLYQHRVDPTVPIEDVAGTVKDFIDAGKVKYFGLSEAGPETIRKAHAVQPVSVLQTEYSLFERDVEQLFPTLDELGIGFVAYSPLGRGFLTGAAQPADQYDETDMRRTDPRWQPGNYENNVDAVRRLTDLAATKGATVSQLALAWLLTRGDHVVPIPGTRSITRVEENFAAADVKLAADDLAAIDEILPNGGFGDRYAAGRTPTWV</sequence>
<dbReference type="Pfam" id="PF00248">
    <property type="entry name" value="Aldo_ket_red"/>
    <property type="match status" value="1"/>
</dbReference>
<name>A0ABS1VWZ7_9ACTN</name>
<keyword evidence="1" id="KW-0560">Oxidoreductase</keyword>
<feature type="domain" description="NADP-dependent oxidoreductase" evidence="2">
    <location>
        <begin position="37"/>
        <end position="324"/>
    </location>
</feature>
<evidence type="ECO:0000313" key="3">
    <source>
        <dbReference type="EMBL" id="MBL7258858.1"/>
    </source>
</evidence>
<comment type="caution">
    <text evidence="3">The sequence shown here is derived from an EMBL/GenBank/DDBJ whole genome shotgun (WGS) entry which is preliminary data.</text>
</comment>
<evidence type="ECO:0000259" key="2">
    <source>
        <dbReference type="Pfam" id="PF00248"/>
    </source>
</evidence>
<protein>
    <submittedName>
        <fullName evidence="3">Aldo/keto reductase</fullName>
    </submittedName>
</protein>
<dbReference type="EMBL" id="JAENHO010000009">
    <property type="protein sequence ID" value="MBL7258858.1"/>
    <property type="molecule type" value="Genomic_DNA"/>
</dbReference>
<evidence type="ECO:0000313" key="4">
    <source>
        <dbReference type="Proteomes" id="UP000598996"/>
    </source>
</evidence>
<dbReference type="InterPro" id="IPR036812">
    <property type="entry name" value="NAD(P)_OxRdtase_dom_sf"/>
</dbReference>
<dbReference type="PANTHER" id="PTHR43625:SF99">
    <property type="entry name" value="ALDO-KETO REDUCTASE 1-RELATED"/>
    <property type="match status" value="1"/>
</dbReference>
<reference evidence="3 4" key="1">
    <citation type="submission" date="2021-01" db="EMBL/GenBank/DDBJ databases">
        <title>Actinoplanes sp. nov. LDG1-01 isolated from lichen.</title>
        <authorList>
            <person name="Saeng-In P."/>
            <person name="Phongsopitanun W."/>
            <person name="Kanchanasin P."/>
            <person name="Yuki M."/>
            <person name="Kudo T."/>
            <person name="Ohkuma M."/>
            <person name="Tanasupawat S."/>
        </authorList>
    </citation>
    <scope>NUCLEOTIDE SEQUENCE [LARGE SCALE GENOMIC DNA]</scope>
    <source>
        <strain evidence="3 4">LDG1-01</strain>
    </source>
</reference>
<accession>A0ABS1VWZ7</accession>
<evidence type="ECO:0000256" key="1">
    <source>
        <dbReference type="ARBA" id="ARBA00023002"/>
    </source>
</evidence>
<gene>
    <name evidence="3" type="ORF">JKJ07_31560</name>
</gene>
<keyword evidence="4" id="KW-1185">Reference proteome</keyword>
<dbReference type="Proteomes" id="UP000598996">
    <property type="component" value="Unassembled WGS sequence"/>
</dbReference>
<dbReference type="InterPro" id="IPR050791">
    <property type="entry name" value="Aldo-Keto_reductase"/>
</dbReference>
<dbReference type="SUPFAM" id="SSF51430">
    <property type="entry name" value="NAD(P)-linked oxidoreductase"/>
    <property type="match status" value="1"/>
</dbReference>
<dbReference type="PANTHER" id="PTHR43625">
    <property type="entry name" value="AFLATOXIN B1 ALDEHYDE REDUCTASE"/>
    <property type="match status" value="1"/>
</dbReference>
<organism evidence="3 4">
    <name type="scientific">Paractinoplanes lichenicola</name>
    <dbReference type="NCBI Taxonomy" id="2802976"/>
    <lineage>
        <taxon>Bacteria</taxon>
        <taxon>Bacillati</taxon>
        <taxon>Actinomycetota</taxon>
        <taxon>Actinomycetes</taxon>
        <taxon>Micromonosporales</taxon>
        <taxon>Micromonosporaceae</taxon>
        <taxon>Paractinoplanes</taxon>
    </lineage>
</organism>